<dbReference type="Pfam" id="PF00654">
    <property type="entry name" value="Voltage_CLC"/>
    <property type="match status" value="1"/>
</dbReference>
<dbReference type="SMART" id="SM00116">
    <property type="entry name" value="CBS"/>
    <property type="match status" value="2"/>
</dbReference>
<evidence type="ECO:0000313" key="14">
    <source>
        <dbReference type="Proteomes" id="UP000034954"/>
    </source>
</evidence>
<feature type="transmembrane region" description="Helical" evidence="11">
    <location>
        <begin position="341"/>
        <end position="361"/>
    </location>
</feature>
<feature type="transmembrane region" description="Helical" evidence="11">
    <location>
        <begin position="273"/>
        <end position="293"/>
    </location>
</feature>
<comment type="caution">
    <text evidence="13">The sequence shown here is derived from an EMBL/GenBank/DDBJ whole genome shotgun (WGS) entry which is preliminary data.</text>
</comment>
<accession>A0A0M2UWA0</accession>
<keyword evidence="7" id="KW-0869">Chloride channel</keyword>
<dbReference type="InterPro" id="IPR001807">
    <property type="entry name" value="ClC"/>
</dbReference>
<evidence type="ECO:0000256" key="3">
    <source>
        <dbReference type="ARBA" id="ARBA00022692"/>
    </source>
</evidence>
<feature type="transmembrane region" description="Helical" evidence="11">
    <location>
        <begin position="30"/>
        <end position="50"/>
    </location>
</feature>
<evidence type="ECO:0000313" key="13">
    <source>
        <dbReference type="EMBL" id="KKO19855.1"/>
    </source>
</evidence>
<dbReference type="GO" id="GO:0034707">
    <property type="term" value="C:chloride channel complex"/>
    <property type="evidence" value="ECO:0007669"/>
    <property type="project" value="UniProtKB-KW"/>
</dbReference>
<feature type="transmembrane region" description="Helical" evidence="11">
    <location>
        <begin position="313"/>
        <end position="335"/>
    </location>
</feature>
<name>A0A0M2UWA0_9BACT</name>
<dbReference type="Proteomes" id="UP000034954">
    <property type="component" value="Unassembled WGS sequence"/>
</dbReference>
<evidence type="ECO:0000256" key="6">
    <source>
        <dbReference type="ARBA" id="ARBA00023136"/>
    </source>
</evidence>
<dbReference type="EMBL" id="LAQJ01000146">
    <property type="protein sequence ID" value="KKO19855.1"/>
    <property type="molecule type" value="Genomic_DNA"/>
</dbReference>
<dbReference type="AlphaFoldDB" id="A0A0M2UWA0"/>
<organism evidence="13 14">
    <name type="scientific">Candidatus Brocadia fulgida</name>
    <dbReference type="NCBI Taxonomy" id="380242"/>
    <lineage>
        <taxon>Bacteria</taxon>
        <taxon>Pseudomonadati</taxon>
        <taxon>Planctomycetota</taxon>
        <taxon>Candidatus Brocadiia</taxon>
        <taxon>Candidatus Brocadiales</taxon>
        <taxon>Candidatus Brocadiaceae</taxon>
        <taxon>Candidatus Brocadia</taxon>
    </lineage>
</organism>
<dbReference type="SUPFAM" id="SSF54631">
    <property type="entry name" value="CBS-domain pair"/>
    <property type="match status" value="1"/>
</dbReference>
<evidence type="ECO:0000256" key="9">
    <source>
        <dbReference type="ARBA" id="ARBA00023303"/>
    </source>
</evidence>
<dbReference type="PATRIC" id="fig|380242.3.peg.1745"/>
<keyword evidence="8" id="KW-0868">Chloride</keyword>
<keyword evidence="10" id="KW-0129">CBS domain</keyword>
<keyword evidence="3 11" id="KW-0812">Transmembrane</keyword>
<evidence type="ECO:0000256" key="5">
    <source>
        <dbReference type="ARBA" id="ARBA00023065"/>
    </source>
</evidence>
<protein>
    <submittedName>
        <fullName evidence="13">Chloride channel protein</fullName>
    </submittedName>
</protein>
<dbReference type="InterPro" id="IPR000644">
    <property type="entry name" value="CBS_dom"/>
</dbReference>
<feature type="transmembrane region" description="Helical" evidence="11">
    <location>
        <begin position="199"/>
        <end position="224"/>
    </location>
</feature>
<dbReference type="InterPro" id="IPR050368">
    <property type="entry name" value="ClC-type_chloride_channel"/>
</dbReference>
<comment type="subcellular location">
    <subcellularLocation>
        <location evidence="1">Membrane</location>
        <topology evidence="1">Multi-pass membrane protein</topology>
    </subcellularLocation>
</comment>
<evidence type="ECO:0000256" key="11">
    <source>
        <dbReference type="SAM" id="Phobius"/>
    </source>
</evidence>
<evidence type="ECO:0000256" key="7">
    <source>
        <dbReference type="ARBA" id="ARBA00023173"/>
    </source>
</evidence>
<feature type="transmembrane region" description="Helical" evidence="11">
    <location>
        <begin position="373"/>
        <end position="394"/>
    </location>
</feature>
<dbReference type="CDD" id="cd00400">
    <property type="entry name" value="Voltage_gated_ClC"/>
    <property type="match status" value="1"/>
</dbReference>
<evidence type="ECO:0000256" key="8">
    <source>
        <dbReference type="ARBA" id="ARBA00023214"/>
    </source>
</evidence>
<evidence type="ECO:0000259" key="12">
    <source>
        <dbReference type="PROSITE" id="PS51371"/>
    </source>
</evidence>
<keyword evidence="14" id="KW-1185">Reference proteome</keyword>
<feature type="transmembrane region" description="Helical" evidence="11">
    <location>
        <begin position="437"/>
        <end position="457"/>
    </location>
</feature>
<dbReference type="PROSITE" id="PS51371">
    <property type="entry name" value="CBS"/>
    <property type="match status" value="2"/>
</dbReference>
<gene>
    <name evidence="13" type="ORF">BROFUL_01414</name>
</gene>
<dbReference type="InterPro" id="IPR046342">
    <property type="entry name" value="CBS_dom_sf"/>
</dbReference>
<feature type="domain" description="CBS" evidence="12">
    <location>
        <begin position="556"/>
        <end position="618"/>
    </location>
</feature>
<feature type="transmembrane region" description="Helical" evidence="11">
    <location>
        <begin position="406"/>
        <end position="430"/>
    </location>
</feature>
<sequence length="624" mass="67628">MLPHIRTKIRLFSFGKIIPWLNRQEFSESAALAVIAILVGITSGIGVWLFKQLFNVIYRYAFEGIDTPLGLLHRKENALRFFQDLANWAGFDRIGTALGSMGNWMIFLIPAIGGLIIGLISHFLIGKERYVGIAGIMESVALGGGRLPYRKIPTKTVAAALSIGSGASVGPADPSVQIGAYLGSMFGQLLRLSDERIRALVASGAAGGIAAAFNAPIAGIFFALEIIIGELSVNAFGIVTLASVISSVFTQAISGHQPAFRIPAYAFNSVWELPLYFGLGVLSGLSAAFYIRLHHFTRGIFDKWNAARWLKPVVAGIAVGFVGMHLPQVFGIGYVTIENILAGKPLTVTLLLSLALSRLVLTPICISSGFHGGVFAPALFSGASLGGAYGLVANQVFPSLNISPPAFAMVGMAAVLAGTIHAPITSFILLFEMTHDYRIILPLIAAVNVSLFLSWHLQHDSVYTLGLTRKGIRLHRGRDVDVLETITVKEVMETEFVTLRESDTLAVATDLLNRKRQHGLPVLNDDGELSGIITVQDIDRAQENDSDIVRIVGEVCTRELLFAYPDETIGVALRRIGVRNVGQLPVVARENQRRLVGLLRNADIARAYDLAVTRRAATRQRMYY</sequence>
<dbReference type="Gene3D" id="3.10.580.10">
    <property type="entry name" value="CBS-domain"/>
    <property type="match status" value="1"/>
</dbReference>
<dbReference type="Pfam" id="PF00571">
    <property type="entry name" value="CBS"/>
    <property type="match status" value="2"/>
</dbReference>
<feature type="domain" description="CBS" evidence="12">
    <location>
        <begin position="492"/>
        <end position="548"/>
    </location>
</feature>
<keyword evidence="4 11" id="KW-1133">Transmembrane helix</keyword>
<feature type="transmembrane region" description="Helical" evidence="11">
    <location>
        <begin position="104"/>
        <end position="125"/>
    </location>
</feature>
<evidence type="ECO:0000256" key="10">
    <source>
        <dbReference type="PROSITE-ProRule" id="PRU00703"/>
    </source>
</evidence>
<dbReference type="GO" id="GO:0005254">
    <property type="term" value="F:chloride channel activity"/>
    <property type="evidence" value="ECO:0007669"/>
    <property type="project" value="UniProtKB-KW"/>
</dbReference>
<feature type="transmembrane region" description="Helical" evidence="11">
    <location>
        <begin position="231"/>
        <end position="253"/>
    </location>
</feature>
<reference evidence="13 14" key="1">
    <citation type="journal article" date="2013" name="BMC Microbiol.">
        <title>Identification of the type II cytochrome c maturation pathway in anammox bacteria by comparative genomics.</title>
        <authorList>
            <person name="Ferousi C."/>
            <person name="Speth D.R."/>
            <person name="Reimann J."/>
            <person name="Op den Camp H.J."/>
            <person name="Allen J.W."/>
            <person name="Keltjens J.T."/>
            <person name="Jetten M.S."/>
        </authorList>
    </citation>
    <scope>NUCLEOTIDE SEQUENCE [LARGE SCALE GENOMIC DNA]</scope>
    <source>
        <strain evidence="13">RU1</strain>
    </source>
</reference>
<dbReference type="PRINTS" id="PR00762">
    <property type="entry name" value="CLCHANNEL"/>
</dbReference>
<evidence type="ECO:0000256" key="2">
    <source>
        <dbReference type="ARBA" id="ARBA00022448"/>
    </source>
</evidence>
<dbReference type="SUPFAM" id="SSF81340">
    <property type="entry name" value="Clc chloride channel"/>
    <property type="match status" value="1"/>
</dbReference>
<keyword evidence="5" id="KW-0406">Ion transport</keyword>
<keyword evidence="6 11" id="KW-0472">Membrane</keyword>
<proteinExistence type="predicted"/>
<evidence type="ECO:0000256" key="1">
    <source>
        <dbReference type="ARBA" id="ARBA00004141"/>
    </source>
</evidence>
<keyword evidence="9" id="KW-0407">Ion channel</keyword>
<dbReference type="Gene3D" id="1.10.3080.10">
    <property type="entry name" value="Clc chloride channel"/>
    <property type="match status" value="1"/>
</dbReference>
<evidence type="ECO:0000256" key="4">
    <source>
        <dbReference type="ARBA" id="ARBA00022989"/>
    </source>
</evidence>
<dbReference type="InterPro" id="IPR014743">
    <property type="entry name" value="Cl-channel_core"/>
</dbReference>
<keyword evidence="2" id="KW-0813">Transport</keyword>
<dbReference type="PANTHER" id="PTHR43427:SF6">
    <property type="entry name" value="CHLORIDE CHANNEL PROTEIN CLC-E"/>
    <property type="match status" value="1"/>
</dbReference>
<dbReference type="PANTHER" id="PTHR43427">
    <property type="entry name" value="CHLORIDE CHANNEL PROTEIN CLC-E"/>
    <property type="match status" value="1"/>
</dbReference>